<dbReference type="Pfam" id="PF13041">
    <property type="entry name" value="PPR_2"/>
    <property type="match status" value="3"/>
</dbReference>
<dbReference type="Gene3D" id="1.25.40.10">
    <property type="entry name" value="Tetratricopeptide repeat domain"/>
    <property type="match status" value="2"/>
</dbReference>
<evidence type="ECO:0000256" key="2">
    <source>
        <dbReference type="PROSITE-ProRule" id="PRU00708"/>
    </source>
</evidence>
<dbReference type="InterPro" id="IPR002885">
    <property type="entry name" value="PPR_rpt"/>
</dbReference>
<dbReference type="OrthoDB" id="185373at2759"/>
<feature type="repeat" description="PPR" evidence="2">
    <location>
        <begin position="297"/>
        <end position="331"/>
    </location>
</feature>
<dbReference type="NCBIfam" id="TIGR00756">
    <property type="entry name" value="PPR"/>
    <property type="match status" value="6"/>
</dbReference>
<dbReference type="AlphaFoldDB" id="A0A1U7X1V5"/>
<dbReference type="InterPro" id="IPR011990">
    <property type="entry name" value="TPR-like_helical_dom_sf"/>
</dbReference>
<dbReference type="Pfam" id="PF12854">
    <property type="entry name" value="PPR_1"/>
    <property type="match status" value="1"/>
</dbReference>
<dbReference type="PANTHER" id="PTHR47932">
    <property type="entry name" value="ATPASE EXPRESSION PROTEIN 3"/>
    <property type="match status" value="1"/>
</dbReference>
<dbReference type="RefSeq" id="XP_009786132.1">
    <property type="nucleotide sequence ID" value="XM_009787830.1"/>
</dbReference>
<proteinExistence type="predicted"/>
<feature type="repeat" description="PPR" evidence="2">
    <location>
        <begin position="174"/>
        <end position="209"/>
    </location>
</feature>
<reference evidence="5" key="1">
    <citation type="journal article" date="2013" name="Genome Biol.">
        <title>Reference genomes and transcriptomes of Nicotiana sylvestris and Nicotiana tomentosiformis.</title>
        <authorList>
            <person name="Sierro N."/>
            <person name="Battey J.N."/>
            <person name="Ouadi S."/>
            <person name="Bovet L."/>
            <person name="Goepfert S."/>
            <person name="Bakaher N."/>
            <person name="Peitsch M.C."/>
            <person name="Ivanov N.V."/>
        </authorList>
    </citation>
    <scope>NUCLEOTIDE SEQUENCE [LARGE SCALE GENOMIC DNA]</scope>
</reference>
<sequence length="661" mass="74857">MSYTPKSTEKDLLIKNMDEELKKLASRVQGVEGGKGIEGQNYEDLFIQLDVKLSEGYKPPKFNTENEPEAFYIQNLKKKPPETFREYTTRWRSEAAKSLSLSSRVPLVDRESGRIVKLSLELDYGPAKLFMSELHLLNVVLLVVLVICYKVDEVMQVFEKMGGRESDAILVKLDLVLYNTLIDGLCKVGRQEEGFKLIEKMRLESGYEPNTVTYCLIDSFCKAGETERSYELFDQMKKGGVVPNVISLNTLLDGMCKHGKPDRYTYNTLISYFRQKEQFTTAHRVMKRMIDDGYLPNVVAYGALIHAYCLGGNIDEAIKIFQNMCSTNMPPNTVIYNTLIDALCKSDKVETSVSLLCDMKDKGVRPNTITYNAIFKGLQERNWVEKAFEIMDQMTENACNPDYITMEVLTRNPADLSTGWLNQQEIEDDNALRTPDPSKVLEEDPFRNFFAEVDDAADLNDASNLFEEAQHLFSWAIIKFRAELSQCEAKLKKASSEEKVLRLLCSQKEQELKDLQADLAKAQKNETELDEHAKAEVEKTKATADKTIAVYLRDTEAVQKELGEASDQEKRSNDLSKCQAWRETLEKIYARGYDLTEEIAQAKEQEIDARFLVSSNDEDAMSGSEGGEGKDGVPEEEEIPKDRSTEDAVPEDVATGDVAPE</sequence>
<reference evidence="6" key="2">
    <citation type="submission" date="2025-08" db="UniProtKB">
        <authorList>
            <consortium name="RefSeq"/>
        </authorList>
    </citation>
    <scope>IDENTIFICATION</scope>
    <source>
        <tissue evidence="6">Leaf</tissue>
    </source>
</reference>
<feature type="coiled-coil region" evidence="3">
    <location>
        <begin position="477"/>
        <end position="532"/>
    </location>
</feature>
<feature type="region of interest" description="Disordered" evidence="4">
    <location>
        <begin position="612"/>
        <end position="661"/>
    </location>
</feature>
<evidence type="ECO:0000313" key="6">
    <source>
        <dbReference type="RefSeq" id="XP_009786132.1"/>
    </source>
</evidence>
<feature type="repeat" description="PPR" evidence="2">
    <location>
        <begin position="332"/>
        <end position="366"/>
    </location>
</feature>
<dbReference type="PROSITE" id="PS51375">
    <property type="entry name" value="PPR"/>
    <property type="match status" value="6"/>
</dbReference>
<feature type="repeat" description="PPR" evidence="2">
    <location>
        <begin position="367"/>
        <end position="401"/>
    </location>
</feature>
<evidence type="ECO:0000256" key="3">
    <source>
        <dbReference type="SAM" id="Coils"/>
    </source>
</evidence>
<feature type="repeat" description="PPR" evidence="2">
    <location>
        <begin position="210"/>
        <end position="243"/>
    </location>
</feature>
<keyword evidence="3" id="KW-0175">Coiled coil</keyword>
<keyword evidence="1" id="KW-0677">Repeat</keyword>
<keyword evidence="5" id="KW-1185">Reference proteome</keyword>
<name>A0A1U7X1V5_NICSY</name>
<evidence type="ECO:0000256" key="1">
    <source>
        <dbReference type="ARBA" id="ARBA00022737"/>
    </source>
</evidence>
<evidence type="ECO:0000313" key="5">
    <source>
        <dbReference type="Proteomes" id="UP000189701"/>
    </source>
</evidence>
<organism evidence="5 6">
    <name type="scientific">Nicotiana sylvestris</name>
    <name type="common">Wood tobacco</name>
    <name type="synonym">South American tobacco</name>
    <dbReference type="NCBI Taxonomy" id="4096"/>
    <lineage>
        <taxon>Eukaryota</taxon>
        <taxon>Viridiplantae</taxon>
        <taxon>Streptophyta</taxon>
        <taxon>Embryophyta</taxon>
        <taxon>Tracheophyta</taxon>
        <taxon>Spermatophyta</taxon>
        <taxon>Magnoliopsida</taxon>
        <taxon>eudicotyledons</taxon>
        <taxon>Gunneridae</taxon>
        <taxon>Pentapetalae</taxon>
        <taxon>asterids</taxon>
        <taxon>lamiids</taxon>
        <taxon>Solanales</taxon>
        <taxon>Solanaceae</taxon>
        <taxon>Nicotianoideae</taxon>
        <taxon>Nicotianeae</taxon>
        <taxon>Nicotiana</taxon>
    </lineage>
</organism>
<accession>A0A1U7X1V5</accession>
<dbReference type="eggNOG" id="KOG4197">
    <property type="taxonomic scope" value="Eukaryota"/>
</dbReference>
<evidence type="ECO:0000256" key="4">
    <source>
        <dbReference type="SAM" id="MobiDB-lite"/>
    </source>
</evidence>
<feature type="repeat" description="PPR" evidence="2">
    <location>
        <begin position="262"/>
        <end position="296"/>
    </location>
</feature>
<dbReference type="Proteomes" id="UP000189701">
    <property type="component" value="Unplaced"/>
</dbReference>
<protein>
    <submittedName>
        <fullName evidence="6">Pentatricopeptide repeat-containing protein At3g53700, chloroplastic-like</fullName>
    </submittedName>
</protein>
<dbReference type="GO" id="GO:0003729">
    <property type="term" value="F:mRNA binding"/>
    <property type="evidence" value="ECO:0007669"/>
    <property type="project" value="TreeGrafter"/>
</dbReference>
<dbReference type="PANTHER" id="PTHR47932:SF63">
    <property type="entry name" value="OS08G0290000 PROTEIN"/>
    <property type="match status" value="1"/>
</dbReference>
<gene>
    <name evidence="6" type="primary">LOC104234295</name>
</gene>